<dbReference type="Proteomes" id="UP000184121">
    <property type="component" value="Unassembled WGS sequence"/>
</dbReference>
<dbReference type="AlphaFoldDB" id="A0A1M6Z426"/>
<evidence type="ECO:0000313" key="2">
    <source>
        <dbReference type="Proteomes" id="UP000184121"/>
    </source>
</evidence>
<accession>A0A1M6Z426</accession>
<dbReference type="STRING" id="29534.SAMN05444366_0106"/>
<protein>
    <submittedName>
        <fullName evidence="1">GxxExxY protein</fullName>
    </submittedName>
</protein>
<dbReference type="InterPro" id="IPR026350">
    <property type="entry name" value="GxxExxY"/>
</dbReference>
<name>A0A1M6Z426_9FLAO</name>
<proteinExistence type="predicted"/>
<dbReference type="RefSeq" id="WP_072969725.1">
    <property type="nucleotide sequence ID" value="NZ_FRBY01000001.1"/>
</dbReference>
<evidence type="ECO:0000313" key="1">
    <source>
        <dbReference type="EMBL" id="SHL25117.1"/>
    </source>
</evidence>
<organism evidence="1 2">
    <name type="scientific">Flavobacterium saccharophilum</name>
    <dbReference type="NCBI Taxonomy" id="29534"/>
    <lineage>
        <taxon>Bacteria</taxon>
        <taxon>Pseudomonadati</taxon>
        <taxon>Bacteroidota</taxon>
        <taxon>Flavobacteriia</taxon>
        <taxon>Flavobacteriales</taxon>
        <taxon>Flavobacteriaceae</taxon>
        <taxon>Flavobacterium</taxon>
    </lineage>
</organism>
<keyword evidence="2" id="KW-1185">Reference proteome</keyword>
<dbReference type="OrthoDB" id="1119698at2"/>
<reference evidence="2" key="1">
    <citation type="submission" date="2016-11" db="EMBL/GenBank/DDBJ databases">
        <authorList>
            <person name="Varghese N."/>
            <person name="Submissions S."/>
        </authorList>
    </citation>
    <scope>NUCLEOTIDE SEQUENCE [LARGE SCALE GENOMIC DNA]</scope>
    <source>
        <strain evidence="2">DSM 1811</strain>
    </source>
</reference>
<sequence length="131" mass="14944">MLSERTEEIGKIIVNSAFKVHKQLGPGLLERVYEVCLAHEITKAGLDVKRQVDIPIFYDGIEFAEGLRLDLLIEDSIIIEIKAVEQINPVWEAQIISQLKLLNKDLGFLINFNVPLIKSGIKRFINTKRVF</sequence>
<dbReference type="Pfam" id="PF13366">
    <property type="entry name" value="PDDEXK_3"/>
    <property type="match status" value="1"/>
</dbReference>
<gene>
    <name evidence="1" type="ORF">SAMN05444366_0106</name>
</gene>
<dbReference type="EMBL" id="FRBY01000001">
    <property type="protein sequence ID" value="SHL25117.1"/>
    <property type="molecule type" value="Genomic_DNA"/>
</dbReference>
<dbReference type="NCBIfam" id="TIGR04256">
    <property type="entry name" value="GxxExxY"/>
    <property type="match status" value="1"/>
</dbReference>